<dbReference type="InterPro" id="IPR018490">
    <property type="entry name" value="cNMP-bd_dom_sf"/>
</dbReference>
<dbReference type="CDD" id="cd00038">
    <property type="entry name" value="CAP_ED"/>
    <property type="match status" value="1"/>
</dbReference>
<comment type="caution">
    <text evidence="2">The sequence shown here is derived from an EMBL/GenBank/DDBJ whole genome shotgun (WGS) entry which is preliminary data.</text>
</comment>
<sequence length="520" mass="60207">MSDVFKKKVETQIAKLRAFRLIDVITSHTIQSLLDKPSDKRTLQEIDRFLPSLRQSVKCLTHVQKEALVEIMKYSKHREYHKDQVIVRQGDTGDEFFIIIRGSVAVYHKEKKTKPKRSITIKLPSIYGNASDLTTNSEAEVKVDELTEDSELTLSRKYGEKVNLLGPGLSFGELALLQSHCVRNATIIANENPTDLMVIDRELFNGTIKDFQRKELQNKKLFIRTHPFFVKWSPHHQDQLASVIKIRGKARLSVDPERHKKQFPHLFKEIIPVKNIPPENLCSQPGNPPTLHDTSHVQLLTPKKNKVDVCTIEAGEVIGDAEFVLDLKSHIYRVYCTTNCDIYSVETSHIERLFCKKNPQILKLIKTRAETKLVGRMTSYPGRTVQLFPLLQLQLRFVRIIYDEACTAIHRESMKEIKRITGCDGKLPEKKVQEDHVTSLVPKSVRLGPEYDRMCMRKRMQDRRELYGNVKDNELAACETLTKNMRDMIVNNIQQRVHVENMIKKYSLNWANDNPWFTRL</sequence>
<accession>A0AA89C460</accession>
<name>A0AA89C460_PINIB</name>
<dbReference type="InterPro" id="IPR000595">
    <property type="entry name" value="cNMP-bd_dom"/>
</dbReference>
<dbReference type="Proteomes" id="UP001186944">
    <property type="component" value="Unassembled WGS sequence"/>
</dbReference>
<evidence type="ECO:0000313" key="2">
    <source>
        <dbReference type="EMBL" id="KAK3108309.1"/>
    </source>
</evidence>
<dbReference type="AlphaFoldDB" id="A0AA89C460"/>
<dbReference type="EMBL" id="VSWD01000001">
    <property type="protein sequence ID" value="KAK3108309.1"/>
    <property type="molecule type" value="Genomic_DNA"/>
</dbReference>
<dbReference type="PROSITE" id="PS00888">
    <property type="entry name" value="CNMP_BINDING_1"/>
    <property type="match status" value="1"/>
</dbReference>
<gene>
    <name evidence="2" type="ORF">FSP39_005294</name>
</gene>
<dbReference type="PROSITE" id="PS50042">
    <property type="entry name" value="CNMP_BINDING_3"/>
    <property type="match status" value="1"/>
</dbReference>
<dbReference type="PANTHER" id="PTHR23011:SF28">
    <property type="entry name" value="CYCLIC NUCLEOTIDE-BINDING DOMAIN CONTAINING PROTEIN"/>
    <property type="match status" value="1"/>
</dbReference>
<reference evidence="2" key="1">
    <citation type="submission" date="2019-08" db="EMBL/GenBank/DDBJ databases">
        <title>The improved chromosome-level genome for the pearl oyster Pinctada fucata martensii using PacBio sequencing and Hi-C.</title>
        <authorList>
            <person name="Zheng Z."/>
        </authorList>
    </citation>
    <scope>NUCLEOTIDE SEQUENCE</scope>
    <source>
        <strain evidence="2">ZZ-2019</strain>
        <tissue evidence="2">Adductor muscle</tissue>
    </source>
</reference>
<keyword evidence="3" id="KW-1185">Reference proteome</keyword>
<dbReference type="Pfam" id="PF00027">
    <property type="entry name" value="cNMP_binding"/>
    <property type="match status" value="1"/>
</dbReference>
<dbReference type="InterPro" id="IPR018488">
    <property type="entry name" value="cNMP-bd_CS"/>
</dbReference>
<organism evidence="2 3">
    <name type="scientific">Pinctada imbricata</name>
    <name type="common">Atlantic pearl-oyster</name>
    <name type="synonym">Pinctada martensii</name>
    <dbReference type="NCBI Taxonomy" id="66713"/>
    <lineage>
        <taxon>Eukaryota</taxon>
        <taxon>Metazoa</taxon>
        <taxon>Spiralia</taxon>
        <taxon>Lophotrochozoa</taxon>
        <taxon>Mollusca</taxon>
        <taxon>Bivalvia</taxon>
        <taxon>Autobranchia</taxon>
        <taxon>Pteriomorphia</taxon>
        <taxon>Pterioida</taxon>
        <taxon>Pterioidea</taxon>
        <taxon>Pteriidae</taxon>
        <taxon>Pinctada</taxon>
    </lineage>
</organism>
<dbReference type="SMART" id="SM00100">
    <property type="entry name" value="cNMP"/>
    <property type="match status" value="1"/>
</dbReference>
<dbReference type="PANTHER" id="PTHR23011">
    <property type="entry name" value="CYCLIC NUCLEOTIDE-BINDING DOMAIN CONTAINING PROTEIN"/>
    <property type="match status" value="1"/>
</dbReference>
<protein>
    <recommendedName>
        <fullName evidence="1">Cyclic nucleotide-binding domain-containing protein</fullName>
    </recommendedName>
</protein>
<evidence type="ECO:0000313" key="3">
    <source>
        <dbReference type="Proteomes" id="UP001186944"/>
    </source>
</evidence>
<proteinExistence type="predicted"/>
<dbReference type="Gene3D" id="2.60.120.10">
    <property type="entry name" value="Jelly Rolls"/>
    <property type="match status" value="1"/>
</dbReference>
<feature type="domain" description="Cyclic nucleotide-binding" evidence="1">
    <location>
        <begin position="59"/>
        <end position="225"/>
    </location>
</feature>
<evidence type="ECO:0000259" key="1">
    <source>
        <dbReference type="PROSITE" id="PS50042"/>
    </source>
</evidence>
<dbReference type="SUPFAM" id="SSF51206">
    <property type="entry name" value="cAMP-binding domain-like"/>
    <property type="match status" value="2"/>
</dbReference>
<dbReference type="InterPro" id="IPR014710">
    <property type="entry name" value="RmlC-like_jellyroll"/>
</dbReference>